<protein>
    <submittedName>
        <fullName evidence="1">Ribonuclease H</fullName>
    </submittedName>
</protein>
<dbReference type="OrthoDB" id="1936608at2759"/>
<dbReference type="Proteomes" id="UP000634136">
    <property type="component" value="Unassembled WGS sequence"/>
</dbReference>
<name>A0A835CL47_9FABA</name>
<proteinExistence type="predicted"/>
<accession>A0A835CL47</accession>
<dbReference type="AlphaFoldDB" id="A0A835CL47"/>
<sequence length="294" mass="34100">MLMECVTTTSMKVKIDRELTDWFTPSVGLRQRDPLSPYLYVLYANVLSHFLMNAQDNNKIRGIKIARAAPRINYLMYADDILLFLRDDKKNCENIKFSPNVSSEGKQSLTRIVHCQQVDHLRKYLGGFIDGPNTARSNTSMILDNMQQRLAGWKYQLLYQAARTTLIKAMKKLCRSKMEEGMGFREIAKLNEVLLTKQALHILTEEMLVGRLFRGKYKICAQNHTMEANPNSSPLWKRLCRVSRVVTENLCWRMWNGKKIHLNDNKWITPDYNNHGYEKLEDLIIPGAIGMLPK</sequence>
<dbReference type="PANTHER" id="PTHR33116">
    <property type="entry name" value="REVERSE TRANSCRIPTASE ZINC-BINDING DOMAIN-CONTAINING PROTEIN-RELATED-RELATED"/>
    <property type="match status" value="1"/>
</dbReference>
<organism evidence="1 2">
    <name type="scientific">Senna tora</name>
    <dbReference type="NCBI Taxonomy" id="362788"/>
    <lineage>
        <taxon>Eukaryota</taxon>
        <taxon>Viridiplantae</taxon>
        <taxon>Streptophyta</taxon>
        <taxon>Embryophyta</taxon>
        <taxon>Tracheophyta</taxon>
        <taxon>Spermatophyta</taxon>
        <taxon>Magnoliopsida</taxon>
        <taxon>eudicotyledons</taxon>
        <taxon>Gunneridae</taxon>
        <taxon>Pentapetalae</taxon>
        <taxon>rosids</taxon>
        <taxon>fabids</taxon>
        <taxon>Fabales</taxon>
        <taxon>Fabaceae</taxon>
        <taxon>Caesalpinioideae</taxon>
        <taxon>Cassia clade</taxon>
        <taxon>Senna</taxon>
    </lineage>
</organism>
<reference evidence="1" key="1">
    <citation type="submission" date="2020-09" db="EMBL/GenBank/DDBJ databases">
        <title>Genome-Enabled Discovery of Anthraquinone Biosynthesis in Senna tora.</title>
        <authorList>
            <person name="Kang S.-H."/>
            <person name="Pandey R.P."/>
            <person name="Lee C.-M."/>
            <person name="Sim J.-S."/>
            <person name="Jeong J.-T."/>
            <person name="Choi B.-S."/>
            <person name="Jung M."/>
            <person name="Ginzburg D."/>
            <person name="Zhao K."/>
            <person name="Won S.Y."/>
            <person name="Oh T.-J."/>
            <person name="Yu Y."/>
            <person name="Kim N.-H."/>
            <person name="Lee O.R."/>
            <person name="Lee T.-H."/>
            <person name="Bashyal P."/>
            <person name="Kim T.-S."/>
            <person name="Lee W.-H."/>
            <person name="Kawkins C."/>
            <person name="Kim C.-K."/>
            <person name="Kim J.S."/>
            <person name="Ahn B.O."/>
            <person name="Rhee S.Y."/>
            <person name="Sohng J.K."/>
        </authorList>
    </citation>
    <scope>NUCLEOTIDE SEQUENCE</scope>
    <source>
        <tissue evidence="1">Leaf</tissue>
    </source>
</reference>
<gene>
    <name evidence="1" type="ORF">G2W53_001030</name>
</gene>
<evidence type="ECO:0000313" key="2">
    <source>
        <dbReference type="Proteomes" id="UP000634136"/>
    </source>
</evidence>
<keyword evidence="2" id="KW-1185">Reference proteome</keyword>
<dbReference type="EMBL" id="JAAIUW010000001">
    <property type="protein sequence ID" value="KAF7844125.1"/>
    <property type="molecule type" value="Genomic_DNA"/>
</dbReference>
<dbReference type="PANTHER" id="PTHR33116:SF86">
    <property type="entry name" value="REVERSE TRANSCRIPTASE DOMAIN-CONTAINING PROTEIN"/>
    <property type="match status" value="1"/>
</dbReference>
<evidence type="ECO:0000313" key="1">
    <source>
        <dbReference type="EMBL" id="KAF7844125.1"/>
    </source>
</evidence>
<comment type="caution">
    <text evidence="1">The sequence shown here is derived from an EMBL/GenBank/DDBJ whole genome shotgun (WGS) entry which is preliminary data.</text>
</comment>